<sequence length="82" mass="9439">LLSNLSKLTEKYTFEILKIRDVSLDGSFFERFACIFNDKRIDHIPVLHLFNVDLHPEAGELFTEFVASLNVKDVSIEKIQGL</sequence>
<name>A0AAV5V378_9BILA</name>
<proteinExistence type="predicted"/>
<dbReference type="Proteomes" id="UP001432322">
    <property type="component" value="Unassembled WGS sequence"/>
</dbReference>
<feature type="non-terminal residue" evidence="1">
    <location>
        <position position="82"/>
    </location>
</feature>
<dbReference type="EMBL" id="BTSY01000001">
    <property type="protein sequence ID" value="GMT12369.1"/>
    <property type="molecule type" value="Genomic_DNA"/>
</dbReference>
<evidence type="ECO:0000313" key="1">
    <source>
        <dbReference type="EMBL" id="GMT12369.1"/>
    </source>
</evidence>
<comment type="caution">
    <text evidence="1">The sequence shown here is derived from an EMBL/GenBank/DDBJ whole genome shotgun (WGS) entry which is preliminary data.</text>
</comment>
<protein>
    <submittedName>
        <fullName evidence="1">Uncharacterized protein</fullName>
    </submittedName>
</protein>
<feature type="non-terminal residue" evidence="1">
    <location>
        <position position="1"/>
    </location>
</feature>
<reference evidence="1" key="1">
    <citation type="submission" date="2023-10" db="EMBL/GenBank/DDBJ databases">
        <title>Genome assembly of Pristionchus species.</title>
        <authorList>
            <person name="Yoshida K."/>
            <person name="Sommer R.J."/>
        </authorList>
    </citation>
    <scope>NUCLEOTIDE SEQUENCE</scope>
    <source>
        <strain evidence="1">RS5133</strain>
    </source>
</reference>
<organism evidence="1 2">
    <name type="scientific">Pristionchus fissidentatus</name>
    <dbReference type="NCBI Taxonomy" id="1538716"/>
    <lineage>
        <taxon>Eukaryota</taxon>
        <taxon>Metazoa</taxon>
        <taxon>Ecdysozoa</taxon>
        <taxon>Nematoda</taxon>
        <taxon>Chromadorea</taxon>
        <taxon>Rhabditida</taxon>
        <taxon>Rhabditina</taxon>
        <taxon>Diplogasteromorpha</taxon>
        <taxon>Diplogasteroidea</taxon>
        <taxon>Neodiplogasteridae</taxon>
        <taxon>Pristionchus</taxon>
    </lineage>
</organism>
<evidence type="ECO:0000313" key="2">
    <source>
        <dbReference type="Proteomes" id="UP001432322"/>
    </source>
</evidence>
<dbReference type="AlphaFoldDB" id="A0AAV5V378"/>
<accession>A0AAV5V378</accession>
<keyword evidence="2" id="KW-1185">Reference proteome</keyword>
<gene>
    <name evidence="1" type="ORF">PFISCL1PPCAC_3666</name>
</gene>